<dbReference type="Proteomes" id="UP001443914">
    <property type="component" value="Unassembled WGS sequence"/>
</dbReference>
<evidence type="ECO:0000313" key="1">
    <source>
        <dbReference type="EMBL" id="KAK9677615.1"/>
    </source>
</evidence>
<organism evidence="1 2">
    <name type="scientific">Saponaria officinalis</name>
    <name type="common">Common soapwort</name>
    <name type="synonym">Lychnis saponaria</name>
    <dbReference type="NCBI Taxonomy" id="3572"/>
    <lineage>
        <taxon>Eukaryota</taxon>
        <taxon>Viridiplantae</taxon>
        <taxon>Streptophyta</taxon>
        <taxon>Embryophyta</taxon>
        <taxon>Tracheophyta</taxon>
        <taxon>Spermatophyta</taxon>
        <taxon>Magnoliopsida</taxon>
        <taxon>eudicotyledons</taxon>
        <taxon>Gunneridae</taxon>
        <taxon>Pentapetalae</taxon>
        <taxon>Caryophyllales</taxon>
        <taxon>Caryophyllaceae</taxon>
        <taxon>Caryophylleae</taxon>
        <taxon>Saponaria</taxon>
    </lineage>
</organism>
<dbReference type="EMBL" id="JBDFQZ010000011">
    <property type="protein sequence ID" value="KAK9677615.1"/>
    <property type="molecule type" value="Genomic_DNA"/>
</dbReference>
<protein>
    <submittedName>
        <fullName evidence="1">Uncharacterized protein</fullName>
    </submittedName>
</protein>
<sequence length="110" mass="12365">MEKMAKQTITKGMISLSFPKTPKPNSPLLVKDTTIRIVLAAKLTVYLCIFRLGVQGDSSFLTGGVARIRNQETRSRSKIRWGCFSNSIKTLKKIVTKLCILHCLTPHYLL</sequence>
<name>A0AAW1HMG9_SAPOF</name>
<comment type="caution">
    <text evidence="1">The sequence shown here is derived from an EMBL/GenBank/DDBJ whole genome shotgun (WGS) entry which is preliminary data.</text>
</comment>
<dbReference type="AlphaFoldDB" id="A0AAW1HMG9"/>
<keyword evidence="2" id="KW-1185">Reference proteome</keyword>
<accession>A0AAW1HMG9</accession>
<reference evidence="1" key="1">
    <citation type="submission" date="2024-03" db="EMBL/GenBank/DDBJ databases">
        <title>WGS assembly of Saponaria officinalis var. Norfolk2.</title>
        <authorList>
            <person name="Jenkins J."/>
            <person name="Shu S."/>
            <person name="Grimwood J."/>
            <person name="Barry K."/>
            <person name="Goodstein D."/>
            <person name="Schmutz J."/>
            <person name="Leebens-Mack J."/>
            <person name="Osbourn A."/>
        </authorList>
    </citation>
    <scope>NUCLEOTIDE SEQUENCE [LARGE SCALE GENOMIC DNA]</scope>
    <source>
        <strain evidence="1">JIC</strain>
    </source>
</reference>
<evidence type="ECO:0000313" key="2">
    <source>
        <dbReference type="Proteomes" id="UP001443914"/>
    </source>
</evidence>
<gene>
    <name evidence="1" type="ORF">RND81_11G156000</name>
</gene>
<proteinExistence type="predicted"/>